<sequence>MTRIDIAEIHNFVIVFITESKRVQSDNKWWAWTR</sequence>
<evidence type="ECO:0000313" key="2">
    <source>
        <dbReference type="Proteomes" id="UP000295558"/>
    </source>
</evidence>
<keyword evidence="2" id="KW-1185">Reference proteome</keyword>
<dbReference type="AlphaFoldDB" id="A0A4R6ZHL3"/>
<gene>
    <name evidence="1" type="ORF">DFP96_11195</name>
</gene>
<name>A0A4R6ZHL3_9LIST</name>
<reference evidence="1 2" key="1">
    <citation type="submission" date="2019-03" db="EMBL/GenBank/DDBJ databases">
        <title>Genomic Encyclopedia of Type Strains, Phase III (KMG-III): the genomes of soil and plant-associated and newly described type strains.</title>
        <authorList>
            <person name="Whitman W."/>
        </authorList>
    </citation>
    <scope>NUCLEOTIDE SEQUENCE [LARGE SCALE GENOMIC DNA]</scope>
    <source>
        <strain evidence="1 2">CECT 7972</strain>
    </source>
</reference>
<organism evidence="1 2">
    <name type="scientific">Listeria rocourtiae</name>
    <dbReference type="NCBI Taxonomy" id="647910"/>
    <lineage>
        <taxon>Bacteria</taxon>
        <taxon>Bacillati</taxon>
        <taxon>Bacillota</taxon>
        <taxon>Bacilli</taxon>
        <taxon>Bacillales</taxon>
        <taxon>Listeriaceae</taxon>
        <taxon>Listeria</taxon>
    </lineage>
</organism>
<proteinExistence type="predicted"/>
<dbReference type="Proteomes" id="UP000295558">
    <property type="component" value="Unassembled WGS sequence"/>
</dbReference>
<dbReference type="EMBL" id="SNZK01000011">
    <property type="protein sequence ID" value="TDR51787.1"/>
    <property type="molecule type" value="Genomic_DNA"/>
</dbReference>
<comment type="caution">
    <text evidence="1">The sequence shown here is derived from an EMBL/GenBank/DDBJ whole genome shotgun (WGS) entry which is preliminary data.</text>
</comment>
<protein>
    <submittedName>
        <fullName evidence="1">Uncharacterized protein</fullName>
    </submittedName>
</protein>
<evidence type="ECO:0000313" key="1">
    <source>
        <dbReference type="EMBL" id="TDR51787.1"/>
    </source>
</evidence>
<accession>A0A4R6ZHL3</accession>